<keyword evidence="1" id="KW-0812">Transmembrane</keyword>
<dbReference type="RefSeq" id="WP_343331488.1">
    <property type="nucleotide sequence ID" value="NZ_JAPOHD010000005.1"/>
</dbReference>
<keyword evidence="1" id="KW-0472">Membrane</keyword>
<gene>
    <name evidence="2" type="ORF">OU798_02295</name>
</gene>
<comment type="caution">
    <text evidence="2">The sequence shown here is derived from an EMBL/GenBank/DDBJ whole genome shotgun (WGS) entry which is preliminary data.</text>
</comment>
<evidence type="ECO:0000313" key="3">
    <source>
        <dbReference type="Proteomes" id="UP001145087"/>
    </source>
</evidence>
<accession>A0A9X3F3K8</accession>
<reference evidence="2" key="1">
    <citation type="submission" date="2022-11" db="EMBL/GenBank/DDBJ databases">
        <title>Marilongibacter aestuarii gen. nov., sp. nov., isolated from tidal flat sediment.</title>
        <authorList>
            <person name="Jiayan W."/>
        </authorList>
    </citation>
    <scope>NUCLEOTIDE SEQUENCE</scope>
    <source>
        <strain evidence="2">Z1-6</strain>
    </source>
</reference>
<proteinExistence type="predicted"/>
<dbReference type="EMBL" id="JAPOHD010000005">
    <property type="protein sequence ID" value="MCY1719152.1"/>
    <property type="molecule type" value="Genomic_DNA"/>
</dbReference>
<sequence>MNYNKLENNSSSQQSDKFSENNISIQVEEILSVLDVDSVIPDGLVDRVIDSKETFIEKNHFNFDFSKYLQIAVVFAAAISIGILMGKNADIASFRKSQDKKEKALIELRERYHLTNNDSFGRL</sequence>
<dbReference type="Proteomes" id="UP001145087">
    <property type="component" value="Unassembled WGS sequence"/>
</dbReference>
<feature type="transmembrane region" description="Helical" evidence="1">
    <location>
        <begin position="68"/>
        <end position="86"/>
    </location>
</feature>
<name>A0A9X3F3K8_9BACT</name>
<organism evidence="2 3">
    <name type="scientific">Draconibacterium aestuarii</name>
    <dbReference type="NCBI Taxonomy" id="2998507"/>
    <lineage>
        <taxon>Bacteria</taxon>
        <taxon>Pseudomonadati</taxon>
        <taxon>Bacteroidota</taxon>
        <taxon>Bacteroidia</taxon>
        <taxon>Marinilabiliales</taxon>
        <taxon>Prolixibacteraceae</taxon>
        <taxon>Draconibacterium</taxon>
    </lineage>
</organism>
<keyword evidence="1" id="KW-1133">Transmembrane helix</keyword>
<evidence type="ECO:0000256" key="1">
    <source>
        <dbReference type="SAM" id="Phobius"/>
    </source>
</evidence>
<keyword evidence="3" id="KW-1185">Reference proteome</keyword>
<protein>
    <submittedName>
        <fullName evidence="2">Uncharacterized protein</fullName>
    </submittedName>
</protein>
<evidence type="ECO:0000313" key="2">
    <source>
        <dbReference type="EMBL" id="MCY1719152.1"/>
    </source>
</evidence>
<dbReference type="AlphaFoldDB" id="A0A9X3F3K8"/>